<name>A0A3B0Y4Y5_9ZZZZ</name>
<organism evidence="1">
    <name type="scientific">hydrothermal vent metagenome</name>
    <dbReference type="NCBI Taxonomy" id="652676"/>
    <lineage>
        <taxon>unclassified sequences</taxon>
        <taxon>metagenomes</taxon>
        <taxon>ecological metagenomes</taxon>
    </lineage>
</organism>
<gene>
    <name evidence="1" type="ORF">MNBD_GAMMA13-783</name>
</gene>
<dbReference type="EMBL" id="UOFK01000062">
    <property type="protein sequence ID" value="VAW74671.1"/>
    <property type="molecule type" value="Genomic_DNA"/>
</dbReference>
<evidence type="ECO:0000313" key="1">
    <source>
        <dbReference type="EMBL" id="VAW74671.1"/>
    </source>
</evidence>
<protein>
    <submittedName>
        <fullName evidence="1">Uncharacterized protein</fullName>
    </submittedName>
</protein>
<feature type="non-terminal residue" evidence="1">
    <location>
        <position position="32"/>
    </location>
</feature>
<dbReference type="AlphaFoldDB" id="A0A3B0Y4Y5"/>
<proteinExistence type="predicted"/>
<accession>A0A3B0Y4Y5</accession>
<sequence length="32" mass="3865">MERARQKLRSVFGYDDFRHRQSDIIQTLVNGQ</sequence>
<reference evidence="1" key="1">
    <citation type="submission" date="2018-06" db="EMBL/GenBank/DDBJ databases">
        <authorList>
            <person name="Zhirakovskaya E."/>
        </authorList>
    </citation>
    <scope>NUCLEOTIDE SEQUENCE</scope>
</reference>